<dbReference type="AlphaFoldDB" id="J3PDW4"/>
<dbReference type="GeneID" id="20352145"/>
<dbReference type="VEuPathDB" id="FungiDB:GGTG_11687"/>
<dbReference type="Pfam" id="PF00069">
    <property type="entry name" value="Pkinase"/>
    <property type="match status" value="1"/>
</dbReference>
<dbReference type="Gene3D" id="3.30.200.20">
    <property type="entry name" value="Phosphorylase Kinase, domain 1"/>
    <property type="match status" value="1"/>
</dbReference>
<dbReference type="InterPro" id="IPR011009">
    <property type="entry name" value="Kinase-like_dom_sf"/>
</dbReference>
<keyword evidence="7" id="KW-1185">Reference proteome</keyword>
<keyword evidence="5" id="KW-0808">Transferase</keyword>
<keyword evidence="3" id="KW-0067">ATP-binding</keyword>
<evidence type="ECO:0000256" key="3">
    <source>
        <dbReference type="ARBA" id="ARBA00022840"/>
    </source>
</evidence>
<evidence type="ECO:0000313" key="5">
    <source>
        <dbReference type="EMBL" id="EJT70664.1"/>
    </source>
</evidence>
<reference evidence="6" key="4">
    <citation type="journal article" date="2015" name="G3 (Bethesda)">
        <title>Genome sequences of three phytopathogenic species of the Magnaporthaceae family of fungi.</title>
        <authorList>
            <person name="Okagaki L.H."/>
            <person name="Nunes C.C."/>
            <person name="Sailsbery J."/>
            <person name="Clay B."/>
            <person name="Brown D."/>
            <person name="John T."/>
            <person name="Oh Y."/>
            <person name="Young N."/>
            <person name="Fitzgerald M."/>
            <person name="Haas B.J."/>
            <person name="Zeng Q."/>
            <person name="Young S."/>
            <person name="Adiconis X."/>
            <person name="Fan L."/>
            <person name="Levin J.Z."/>
            <person name="Mitchell T.K."/>
            <person name="Okubara P.A."/>
            <person name="Farman M.L."/>
            <person name="Kohn L.M."/>
            <person name="Birren B."/>
            <person name="Ma L.-J."/>
            <person name="Dean R.A."/>
        </authorList>
    </citation>
    <scope>NUCLEOTIDE SEQUENCE</scope>
    <source>
        <strain evidence="6">R3-111a-1</strain>
    </source>
</reference>
<evidence type="ECO:0000256" key="2">
    <source>
        <dbReference type="ARBA" id="ARBA00022741"/>
    </source>
</evidence>
<keyword evidence="1 5" id="KW-0723">Serine/threonine-protein kinase</keyword>
<keyword evidence="2" id="KW-0547">Nucleotide-binding</keyword>
<dbReference type="SMART" id="SM00220">
    <property type="entry name" value="S_TKc"/>
    <property type="match status" value="1"/>
</dbReference>
<dbReference type="OrthoDB" id="5979581at2759"/>
<accession>J3PDW4</accession>
<name>J3PDW4_GAET3</name>
<reference evidence="6" key="5">
    <citation type="submission" date="2018-04" db="UniProtKB">
        <authorList>
            <consortium name="EnsemblFungi"/>
        </authorList>
    </citation>
    <scope>IDENTIFICATION</scope>
    <source>
        <strain evidence="6">R3-111a-1</strain>
    </source>
</reference>
<evidence type="ECO:0000313" key="6">
    <source>
        <dbReference type="EnsemblFungi" id="EJT70664"/>
    </source>
</evidence>
<protein>
    <submittedName>
        <fullName evidence="5">Serine/threonine protein kinase</fullName>
    </submittedName>
</protein>
<dbReference type="GO" id="GO:0005524">
    <property type="term" value="F:ATP binding"/>
    <property type="evidence" value="ECO:0007669"/>
    <property type="project" value="UniProtKB-KW"/>
</dbReference>
<dbReference type="GO" id="GO:0004674">
    <property type="term" value="F:protein serine/threonine kinase activity"/>
    <property type="evidence" value="ECO:0007669"/>
    <property type="project" value="UniProtKB-KW"/>
</dbReference>
<feature type="domain" description="Protein kinase" evidence="4">
    <location>
        <begin position="1"/>
        <end position="379"/>
    </location>
</feature>
<dbReference type="Gene3D" id="1.10.510.10">
    <property type="entry name" value="Transferase(Phosphotransferase) domain 1"/>
    <property type="match status" value="2"/>
</dbReference>
<dbReference type="RefSeq" id="XP_009227842.1">
    <property type="nucleotide sequence ID" value="XM_009229578.1"/>
</dbReference>
<sequence>MVKAEESPGYEARSVAMNHAHLANARLFAVPERRFWLQGPNGRHLCLVFPVLGLDLSRLSQGLYARLNSEFARQVSLQVAQGLALLHSLGLCHGDSQTSWCSQDGLSWNPLGEPPEPHAPKYVVAPLDLRAPATVNLFTGEVCIIDFDQSFATASGPAQGSWPGTPLKYLAPEACVGRPLSPASDIWALGCAIFRLRKGDDIFYDWDTNCPADALTVIAEVIGELPEDWAQTRFNYDGFLAEDDEPGDPYLPPDTARPLEGHVRGIVDEPASLFISADGRLVDPADVNPPSPIMPEWHPLREPYPPPLRSMVWKPTAICVAGNYSVAYSSGGETEKMLEAFPKIPEREADLLFDLLSKIFIYDPDKRLTAEEVVAHPWFRFSE</sequence>
<evidence type="ECO:0000256" key="1">
    <source>
        <dbReference type="ARBA" id="ARBA00022527"/>
    </source>
</evidence>
<dbReference type="PROSITE" id="PS50011">
    <property type="entry name" value="PROTEIN_KINASE_DOM"/>
    <property type="match status" value="1"/>
</dbReference>
<reference evidence="7" key="1">
    <citation type="submission" date="2010-07" db="EMBL/GenBank/DDBJ databases">
        <title>The genome sequence of Gaeumannomyces graminis var. tritici strain R3-111a-1.</title>
        <authorList>
            <consortium name="The Broad Institute Genome Sequencing Platform"/>
            <person name="Ma L.-J."/>
            <person name="Dead R."/>
            <person name="Young S."/>
            <person name="Zeng Q."/>
            <person name="Koehrsen M."/>
            <person name="Alvarado L."/>
            <person name="Berlin A."/>
            <person name="Chapman S.B."/>
            <person name="Chen Z."/>
            <person name="Freedman E."/>
            <person name="Gellesch M."/>
            <person name="Goldberg J."/>
            <person name="Griggs A."/>
            <person name="Gujja S."/>
            <person name="Heilman E.R."/>
            <person name="Heiman D."/>
            <person name="Hepburn T."/>
            <person name="Howarth C."/>
            <person name="Jen D."/>
            <person name="Larson L."/>
            <person name="Mehta T."/>
            <person name="Neiman D."/>
            <person name="Pearson M."/>
            <person name="Roberts A."/>
            <person name="Saif S."/>
            <person name="Shea T."/>
            <person name="Shenoy N."/>
            <person name="Sisk P."/>
            <person name="Stolte C."/>
            <person name="Sykes S."/>
            <person name="Walk T."/>
            <person name="White J."/>
            <person name="Yandava C."/>
            <person name="Haas B."/>
            <person name="Nusbaum C."/>
            <person name="Birren B."/>
        </authorList>
    </citation>
    <scope>NUCLEOTIDE SEQUENCE [LARGE SCALE GENOMIC DNA]</scope>
    <source>
        <strain evidence="7">R3-111a-1</strain>
    </source>
</reference>
<dbReference type="HOGENOM" id="CLU_000288_81_2_1"/>
<evidence type="ECO:0000313" key="7">
    <source>
        <dbReference type="Proteomes" id="UP000006039"/>
    </source>
</evidence>
<evidence type="ECO:0000259" key="4">
    <source>
        <dbReference type="PROSITE" id="PS50011"/>
    </source>
</evidence>
<dbReference type="InterPro" id="IPR050117">
    <property type="entry name" value="MAPK"/>
</dbReference>
<dbReference type="Proteomes" id="UP000006039">
    <property type="component" value="Unassembled WGS sequence"/>
</dbReference>
<dbReference type="EMBL" id="GL385401">
    <property type="protein sequence ID" value="EJT70664.1"/>
    <property type="molecule type" value="Genomic_DNA"/>
</dbReference>
<dbReference type="SUPFAM" id="SSF56112">
    <property type="entry name" value="Protein kinase-like (PK-like)"/>
    <property type="match status" value="1"/>
</dbReference>
<organism evidence="5">
    <name type="scientific">Gaeumannomyces tritici (strain R3-111a-1)</name>
    <name type="common">Wheat and barley take-all root rot fungus</name>
    <name type="synonym">Gaeumannomyces graminis var. tritici</name>
    <dbReference type="NCBI Taxonomy" id="644352"/>
    <lineage>
        <taxon>Eukaryota</taxon>
        <taxon>Fungi</taxon>
        <taxon>Dikarya</taxon>
        <taxon>Ascomycota</taxon>
        <taxon>Pezizomycotina</taxon>
        <taxon>Sordariomycetes</taxon>
        <taxon>Sordariomycetidae</taxon>
        <taxon>Magnaporthales</taxon>
        <taxon>Magnaporthaceae</taxon>
        <taxon>Gaeumannomyces</taxon>
    </lineage>
</organism>
<keyword evidence="5" id="KW-0418">Kinase</keyword>
<dbReference type="InterPro" id="IPR000719">
    <property type="entry name" value="Prot_kinase_dom"/>
</dbReference>
<reference evidence="5" key="3">
    <citation type="submission" date="2010-09" db="EMBL/GenBank/DDBJ databases">
        <title>Annotation of Gaeumannomyces graminis var. tritici R3-111a-1.</title>
        <authorList>
            <consortium name="The Broad Institute Genome Sequencing Platform"/>
            <person name="Ma L.-J."/>
            <person name="Dead R."/>
            <person name="Young S.K."/>
            <person name="Zeng Q."/>
            <person name="Gargeya S."/>
            <person name="Fitzgerald M."/>
            <person name="Haas B."/>
            <person name="Abouelleil A."/>
            <person name="Alvarado L."/>
            <person name="Arachchi H.M."/>
            <person name="Berlin A."/>
            <person name="Brown A."/>
            <person name="Chapman S.B."/>
            <person name="Chen Z."/>
            <person name="Dunbar C."/>
            <person name="Freedman E."/>
            <person name="Gearin G."/>
            <person name="Gellesch M."/>
            <person name="Goldberg J."/>
            <person name="Griggs A."/>
            <person name="Gujja S."/>
            <person name="Heiman D."/>
            <person name="Howarth C."/>
            <person name="Larson L."/>
            <person name="Lui A."/>
            <person name="MacDonald P.J.P."/>
            <person name="Mehta T."/>
            <person name="Montmayeur A."/>
            <person name="Murphy C."/>
            <person name="Neiman D."/>
            <person name="Pearson M."/>
            <person name="Priest M."/>
            <person name="Roberts A."/>
            <person name="Saif S."/>
            <person name="Shea T."/>
            <person name="Shenoy N."/>
            <person name="Sisk P."/>
            <person name="Stolte C."/>
            <person name="Sykes S."/>
            <person name="Yandava C."/>
            <person name="Wortman J."/>
            <person name="Nusbaum C."/>
            <person name="Birren B."/>
        </authorList>
    </citation>
    <scope>NUCLEOTIDE SEQUENCE</scope>
    <source>
        <strain evidence="5">R3-111a-1</strain>
    </source>
</reference>
<dbReference type="PANTHER" id="PTHR24055">
    <property type="entry name" value="MITOGEN-ACTIVATED PROTEIN KINASE"/>
    <property type="match status" value="1"/>
</dbReference>
<reference evidence="5" key="2">
    <citation type="submission" date="2010-07" db="EMBL/GenBank/DDBJ databases">
        <authorList>
            <consortium name="The Broad Institute Genome Sequencing Platform"/>
            <consortium name="Broad Institute Genome Sequencing Center for Infectious Disease"/>
            <person name="Ma L.-J."/>
            <person name="Dead R."/>
            <person name="Young S."/>
            <person name="Zeng Q."/>
            <person name="Koehrsen M."/>
            <person name="Alvarado L."/>
            <person name="Berlin A."/>
            <person name="Chapman S.B."/>
            <person name="Chen Z."/>
            <person name="Freedman E."/>
            <person name="Gellesch M."/>
            <person name="Goldberg J."/>
            <person name="Griggs A."/>
            <person name="Gujja S."/>
            <person name="Heilman E.R."/>
            <person name="Heiman D."/>
            <person name="Hepburn T."/>
            <person name="Howarth C."/>
            <person name="Jen D."/>
            <person name="Larson L."/>
            <person name="Mehta T."/>
            <person name="Neiman D."/>
            <person name="Pearson M."/>
            <person name="Roberts A."/>
            <person name="Saif S."/>
            <person name="Shea T."/>
            <person name="Shenoy N."/>
            <person name="Sisk P."/>
            <person name="Stolte C."/>
            <person name="Sykes S."/>
            <person name="Walk T."/>
            <person name="White J."/>
            <person name="Yandava C."/>
            <person name="Haas B."/>
            <person name="Nusbaum C."/>
            <person name="Birren B."/>
        </authorList>
    </citation>
    <scope>NUCLEOTIDE SEQUENCE</scope>
    <source>
        <strain evidence="5">R3-111a-1</strain>
    </source>
</reference>
<proteinExistence type="predicted"/>
<dbReference type="eggNOG" id="KOG1290">
    <property type="taxonomic scope" value="Eukaryota"/>
</dbReference>
<dbReference type="STRING" id="644352.J3PDW4"/>
<dbReference type="EnsemblFungi" id="EJT70664">
    <property type="protein sequence ID" value="EJT70664"/>
    <property type="gene ID" value="GGTG_11687"/>
</dbReference>
<gene>
    <name evidence="6" type="primary">20352145</name>
    <name evidence="5" type="ORF">GGTG_11687</name>
</gene>